<accession>A0A645DHM5</accession>
<protein>
    <submittedName>
        <fullName evidence="1">Uncharacterized protein</fullName>
    </submittedName>
</protein>
<reference evidence="1" key="1">
    <citation type="submission" date="2019-08" db="EMBL/GenBank/DDBJ databases">
        <authorList>
            <person name="Kucharzyk K."/>
            <person name="Murdoch R.W."/>
            <person name="Higgins S."/>
            <person name="Loffler F."/>
        </authorList>
    </citation>
    <scope>NUCLEOTIDE SEQUENCE</scope>
</reference>
<evidence type="ECO:0000313" key="1">
    <source>
        <dbReference type="EMBL" id="MPM88741.1"/>
    </source>
</evidence>
<sequence length="100" mass="10708">MVAVAERVGRKFQLPAAVAPSFHDESGQILPLCEIAAHRDPRRVRRPFAEDPVSGLVAMQPEVFVTGGEVGKSGFAAGQPQDGVFHPDGSGGQCIVEWRK</sequence>
<name>A0A645DHM5_9ZZZZ</name>
<proteinExistence type="predicted"/>
<comment type="caution">
    <text evidence="1">The sequence shown here is derived from an EMBL/GenBank/DDBJ whole genome shotgun (WGS) entry which is preliminary data.</text>
</comment>
<dbReference type="EMBL" id="VSSQ01036303">
    <property type="protein sequence ID" value="MPM88741.1"/>
    <property type="molecule type" value="Genomic_DNA"/>
</dbReference>
<gene>
    <name evidence="1" type="ORF">SDC9_135845</name>
</gene>
<dbReference type="AlphaFoldDB" id="A0A645DHM5"/>
<organism evidence="1">
    <name type="scientific">bioreactor metagenome</name>
    <dbReference type="NCBI Taxonomy" id="1076179"/>
    <lineage>
        <taxon>unclassified sequences</taxon>
        <taxon>metagenomes</taxon>
        <taxon>ecological metagenomes</taxon>
    </lineage>
</organism>